<evidence type="ECO:0000313" key="2">
    <source>
        <dbReference type="Proteomes" id="UP000032180"/>
    </source>
</evidence>
<reference evidence="1" key="3">
    <citation type="submission" date="2015-04" db="UniProtKB">
        <authorList>
            <consortium name="EnsemblPlants"/>
        </authorList>
    </citation>
    <scope>IDENTIFICATION</scope>
</reference>
<dbReference type="Gramene" id="LPERR06G08870.1">
    <property type="protein sequence ID" value="LPERR06G08870.1"/>
    <property type="gene ID" value="LPERR06G08870"/>
</dbReference>
<evidence type="ECO:0000313" key="1">
    <source>
        <dbReference type="EnsemblPlants" id="LPERR06G08870.1"/>
    </source>
</evidence>
<keyword evidence="2" id="KW-1185">Reference proteome</keyword>
<dbReference type="EnsemblPlants" id="LPERR06G08870.1">
    <property type="protein sequence ID" value="LPERR06G08870.1"/>
    <property type="gene ID" value="LPERR06G08870"/>
</dbReference>
<protein>
    <submittedName>
        <fullName evidence="1">Uncharacterized protein</fullName>
    </submittedName>
</protein>
<accession>A0A0D9WP14</accession>
<dbReference type="HOGENOM" id="CLU_2310108_0_0_1"/>
<name>A0A0D9WP14_9ORYZ</name>
<dbReference type="AlphaFoldDB" id="A0A0D9WP14"/>
<organism evidence="1 2">
    <name type="scientific">Leersia perrieri</name>
    <dbReference type="NCBI Taxonomy" id="77586"/>
    <lineage>
        <taxon>Eukaryota</taxon>
        <taxon>Viridiplantae</taxon>
        <taxon>Streptophyta</taxon>
        <taxon>Embryophyta</taxon>
        <taxon>Tracheophyta</taxon>
        <taxon>Spermatophyta</taxon>
        <taxon>Magnoliopsida</taxon>
        <taxon>Liliopsida</taxon>
        <taxon>Poales</taxon>
        <taxon>Poaceae</taxon>
        <taxon>BOP clade</taxon>
        <taxon>Oryzoideae</taxon>
        <taxon>Oryzeae</taxon>
        <taxon>Oryzinae</taxon>
        <taxon>Leersia</taxon>
    </lineage>
</organism>
<reference evidence="2" key="2">
    <citation type="submission" date="2013-12" db="EMBL/GenBank/DDBJ databases">
        <authorList>
            <person name="Yu Y."/>
            <person name="Lee S."/>
            <person name="de Baynast K."/>
            <person name="Wissotski M."/>
            <person name="Liu L."/>
            <person name="Talag J."/>
            <person name="Goicoechea J."/>
            <person name="Angelova A."/>
            <person name="Jetty R."/>
            <person name="Kudrna D."/>
            <person name="Golser W."/>
            <person name="Rivera L."/>
            <person name="Zhang J."/>
            <person name="Wing R."/>
        </authorList>
    </citation>
    <scope>NUCLEOTIDE SEQUENCE</scope>
</reference>
<proteinExistence type="predicted"/>
<sequence length="100" mass="11738">MEGWRRRTRRPRWRSAKSGRTPWKSNFYGIVTHDMSFSNIKTMLELMIKKLVSSMAISSLSNISVMVEAITKDVFYLVNPKMLQEQEPYDLYGEVEDLDT</sequence>
<dbReference type="Proteomes" id="UP000032180">
    <property type="component" value="Chromosome 6"/>
</dbReference>
<reference evidence="1 2" key="1">
    <citation type="submission" date="2012-08" db="EMBL/GenBank/DDBJ databases">
        <title>Oryza genome evolution.</title>
        <authorList>
            <person name="Wing R.A."/>
        </authorList>
    </citation>
    <scope>NUCLEOTIDE SEQUENCE</scope>
</reference>